<sequence length="86" mass="9451">MKDLKLTITALRGMASVAESQNIDSVSLPTSLVESIADQMETLITIIEENEYEVDRFKDYLAETKGKAKLEKNKLINAHGGNPRGG</sequence>
<gene>
    <name evidence="1" type="ORF">FDZ14_32615</name>
</gene>
<protein>
    <submittedName>
        <fullName evidence="1">Uncharacterized protein</fullName>
    </submittedName>
</protein>
<evidence type="ECO:0000313" key="1">
    <source>
        <dbReference type="EMBL" id="QJX80834.1"/>
    </source>
</evidence>
<proteinExistence type="predicted"/>
<accession>A0A6M6E5P4</accession>
<reference evidence="1 2" key="1">
    <citation type="submission" date="2019-10" db="EMBL/GenBank/DDBJ databases">
        <title>Complete genome sequences for adaption low water activity.</title>
        <authorList>
            <person name="Zhao L."/>
            <person name="Zhong J."/>
        </authorList>
    </citation>
    <scope>NUCLEOTIDE SEQUENCE [LARGE SCALE GENOMIC DNA]</scope>
    <source>
        <strain evidence="1 2">FDU301</strain>
        <plasmid evidence="2">pfdu301a</plasmid>
    </source>
</reference>
<keyword evidence="1" id="KW-0614">Plasmid</keyword>
<dbReference type="RefSeq" id="WP_171778833.1">
    <property type="nucleotide sequence ID" value="NZ_CP045273.1"/>
</dbReference>
<dbReference type="Proteomes" id="UP000501076">
    <property type="component" value="Plasmid pFDU301A"/>
</dbReference>
<evidence type="ECO:0000313" key="2">
    <source>
        <dbReference type="Proteomes" id="UP000501076"/>
    </source>
</evidence>
<organism evidence="1 2">
    <name type="scientific">Priestia megaterium</name>
    <name type="common">Bacillus megaterium</name>
    <dbReference type="NCBI Taxonomy" id="1404"/>
    <lineage>
        <taxon>Bacteria</taxon>
        <taxon>Bacillati</taxon>
        <taxon>Bacillota</taxon>
        <taxon>Bacilli</taxon>
        <taxon>Bacillales</taxon>
        <taxon>Bacillaceae</taxon>
        <taxon>Priestia</taxon>
    </lineage>
</organism>
<dbReference type="EMBL" id="CP045273">
    <property type="protein sequence ID" value="QJX80834.1"/>
    <property type="molecule type" value="Genomic_DNA"/>
</dbReference>
<name>A0A6M6E5P4_PRIMG</name>
<dbReference type="AlphaFoldDB" id="A0A6M6E5P4"/>
<geneLocation type="plasmid" evidence="2">
    <name>pfdu301a</name>
</geneLocation>